<comment type="caution">
    <text evidence="2">The sequence shown here is derived from an EMBL/GenBank/DDBJ whole genome shotgun (WGS) entry which is preliminary data.</text>
</comment>
<organism evidence="2 3">
    <name type="scientific">Alicyclobacillus fastidiosus</name>
    <dbReference type="NCBI Taxonomy" id="392011"/>
    <lineage>
        <taxon>Bacteria</taxon>
        <taxon>Bacillati</taxon>
        <taxon>Bacillota</taxon>
        <taxon>Bacilli</taxon>
        <taxon>Bacillales</taxon>
        <taxon>Alicyclobacillaceae</taxon>
        <taxon>Alicyclobacillus</taxon>
    </lineage>
</organism>
<dbReference type="EMBL" id="JBDXSU010000002">
    <property type="protein sequence ID" value="MFB5189079.1"/>
    <property type="molecule type" value="Genomic_DNA"/>
</dbReference>
<evidence type="ECO:0000313" key="3">
    <source>
        <dbReference type="Proteomes" id="UP001579974"/>
    </source>
</evidence>
<feature type="domain" description="Methyltransferase" evidence="1">
    <location>
        <begin position="40"/>
        <end position="100"/>
    </location>
</feature>
<sequence>MKEKYYDKLLHIKTNGNQESPIGFHYYPYEPTPYIALERLFDEYRLQSSSRLVDFGCGKGRLPFFVHYLFQTSVVGVEMNETFYQTAQENLKSYVKNNRVSNGQIQFCHCLAENYRVHPSDNHFYFFNPFSVQIFMKVIRNILKSFEKTPRELDLLLYYPSEDYIFFLDNETPFELQAEVALADLFVHNAYERFLVYRLRVS</sequence>
<dbReference type="Gene3D" id="3.40.50.150">
    <property type="entry name" value="Vaccinia Virus protein VP39"/>
    <property type="match status" value="1"/>
</dbReference>
<dbReference type="GO" id="GO:0032259">
    <property type="term" value="P:methylation"/>
    <property type="evidence" value="ECO:0007669"/>
    <property type="project" value="UniProtKB-KW"/>
</dbReference>
<dbReference type="InterPro" id="IPR025714">
    <property type="entry name" value="Methyltranfer_dom"/>
</dbReference>
<protein>
    <submittedName>
        <fullName evidence="2">Methyltransferase</fullName>
    </submittedName>
</protein>
<name>A0ABV5A9Y7_9BACL</name>
<dbReference type="GO" id="GO:0008168">
    <property type="term" value="F:methyltransferase activity"/>
    <property type="evidence" value="ECO:0007669"/>
    <property type="project" value="UniProtKB-KW"/>
</dbReference>
<dbReference type="InterPro" id="IPR029063">
    <property type="entry name" value="SAM-dependent_MTases_sf"/>
</dbReference>
<evidence type="ECO:0000259" key="1">
    <source>
        <dbReference type="Pfam" id="PF13679"/>
    </source>
</evidence>
<gene>
    <name evidence="2" type="ORF">KKP3000_002077</name>
</gene>
<dbReference type="RefSeq" id="WP_275472771.1">
    <property type="nucleotide sequence ID" value="NZ_CP162940.1"/>
</dbReference>
<dbReference type="SUPFAM" id="SSF53335">
    <property type="entry name" value="S-adenosyl-L-methionine-dependent methyltransferases"/>
    <property type="match status" value="1"/>
</dbReference>
<keyword evidence="3" id="KW-1185">Reference proteome</keyword>
<keyword evidence="2" id="KW-0808">Transferase</keyword>
<keyword evidence="2" id="KW-0489">Methyltransferase</keyword>
<reference evidence="2 3" key="1">
    <citation type="journal article" date="2024" name="Int. J. Mol. Sci.">
        <title>Exploration of Alicyclobacillus spp. Genome in Search of Antibiotic Resistance.</title>
        <authorList>
            <person name="Bucka-Kolendo J."/>
            <person name="Kiousi D.E."/>
            <person name="Dekowska A."/>
            <person name="Mikolajczuk-Szczyrba A."/>
            <person name="Karadedos D.M."/>
            <person name="Michael P."/>
            <person name="Galanis A."/>
            <person name="Sokolowska B."/>
        </authorList>
    </citation>
    <scope>NUCLEOTIDE SEQUENCE [LARGE SCALE GENOMIC DNA]</scope>
    <source>
        <strain evidence="2 3">KKP 3000</strain>
    </source>
</reference>
<proteinExistence type="predicted"/>
<evidence type="ECO:0000313" key="2">
    <source>
        <dbReference type="EMBL" id="MFB5189079.1"/>
    </source>
</evidence>
<dbReference type="Pfam" id="PF13679">
    <property type="entry name" value="Methyltransf_32"/>
    <property type="match status" value="1"/>
</dbReference>
<accession>A0ABV5A9Y7</accession>
<dbReference type="Proteomes" id="UP001579974">
    <property type="component" value="Unassembled WGS sequence"/>
</dbReference>